<dbReference type="AlphaFoldDB" id="G2SNJ7"/>
<dbReference type="KEGG" id="lrm:LRC_08790"/>
<proteinExistence type="predicted"/>
<evidence type="ECO:0000313" key="1">
    <source>
        <dbReference type="EMBL" id="AEN78160.1"/>
    </source>
</evidence>
<dbReference type="PATRIC" id="fig|1069534.5.peg.957"/>
<dbReference type="Proteomes" id="UP000001279">
    <property type="component" value="Chromosome"/>
</dbReference>
<dbReference type="STRING" id="1069534.LRC_08790"/>
<gene>
    <name evidence="1" type="ordered locus">LRC_08790</name>
</gene>
<dbReference type="HOGENOM" id="CLU_2302338_0_0_9"/>
<dbReference type="EMBL" id="CP003032">
    <property type="protein sequence ID" value="AEN78160.1"/>
    <property type="molecule type" value="Genomic_DNA"/>
</dbReference>
<reference evidence="1 2" key="1">
    <citation type="journal article" date="2011" name="Microb. Cell Fact.">
        <title>Genome sequences and comparative genomics of two Lactobacillus ruminis strains from the bovine and human intestinal tracts.</title>
        <authorList>
            <person name="Forde B.M."/>
            <person name="Neville B.A."/>
            <person name="O'Donnell M.M."/>
            <person name="Riboulet-Bisson E."/>
            <person name="Claesson M.J."/>
            <person name="Coghlan A."/>
            <person name="Ross R.P."/>
            <person name="O'Toole P.W."/>
        </authorList>
    </citation>
    <scope>NUCLEOTIDE SEQUENCE [LARGE SCALE GENOMIC DNA]</scope>
    <source>
        <strain evidence="2">ATCC 27782 / RF3</strain>
    </source>
</reference>
<organism evidence="1 2">
    <name type="scientific">Ligilactobacillus ruminis (strain ATCC 27782 / RF3)</name>
    <name type="common">Lactobacillus ruminis</name>
    <dbReference type="NCBI Taxonomy" id="1069534"/>
    <lineage>
        <taxon>Bacteria</taxon>
        <taxon>Bacillati</taxon>
        <taxon>Bacillota</taxon>
        <taxon>Bacilli</taxon>
        <taxon>Lactobacillales</taxon>
        <taxon>Lactobacillaceae</taxon>
        <taxon>Ligilactobacillus</taxon>
    </lineage>
</organism>
<name>G2SNJ7_LIGR2</name>
<accession>G2SNJ7</accession>
<keyword evidence="2" id="KW-1185">Reference proteome</keyword>
<evidence type="ECO:0000313" key="2">
    <source>
        <dbReference type="Proteomes" id="UP000001279"/>
    </source>
</evidence>
<protein>
    <submittedName>
        <fullName evidence="1">Uncharacterized protein</fullName>
    </submittedName>
</protein>
<sequence length="100" mass="11649">MPNKYGRFATDFVRHFLFYKIQCCSIYLNKISFKFTDKAGFLERLSVKLGSKLPKSYGQTAIFNHFVRNRYFSSSPFTDKISIFIDVSVNDSDFVKCNVC</sequence>